<dbReference type="AlphaFoldDB" id="A0A5B7FJ69"/>
<evidence type="ECO:0000313" key="3">
    <source>
        <dbReference type="Proteomes" id="UP000324222"/>
    </source>
</evidence>
<evidence type="ECO:0000256" key="1">
    <source>
        <dbReference type="SAM" id="MobiDB-lite"/>
    </source>
</evidence>
<evidence type="ECO:0000313" key="2">
    <source>
        <dbReference type="EMBL" id="MPC47381.1"/>
    </source>
</evidence>
<protein>
    <submittedName>
        <fullName evidence="2">Uncharacterized protein</fullName>
    </submittedName>
</protein>
<feature type="region of interest" description="Disordered" evidence="1">
    <location>
        <begin position="49"/>
        <end position="68"/>
    </location>
</feature>
<dbReference type="EMBL" id="VSRR010007706">
    <property type="protein sequence ID" value="MPC47381.1"/>
    <property type="molecule type" value="Genomic_DNA"/>
</dbReference>
<accession>A0A5B7FJ69</accession>
<name>A0A5B7FJ69_PORTR</name>
<dbReference type="Proteomes" id="UP000324222">
    <property type="component" value="Unassembled WGS sequence"/>
</dbReference>
<organism evidence="2 3">
    <name type="scientific">Portunus trituberculatus</name>
    <name type="common">Swimming crab</name>
    <name type="synonym">Neptunus trituberculatus</name>
    <dbReference type="NCBI Taxonomy" id="210409"/>
    <lineage>
        <taxon>Eukaryota</taxon>
        <taxon>Metazoa</taxon>
        <taxon>Ecdysozoa</taxon>
        <taxon>Arthropoda</taxon>
        <taxon>Crustacea</taxon>
        <taxon>Multicrustacea</taxon>
        <taxon>Malacostraca</taxon>
        <taxon>Eumalacostraca</taxon>
        <taxon>Eucarida</taxon>
        <taxon>Decapoda</taxon>
        <taxon>Pleocyemata</taxon>
        <taxon>Brachyura</taxon>
        <taxon>Eubrachyura</taxon>
        <taxon>Portunoidea</taxon>
        <taxon>Portunidae</taxon>
        <taxon>Portuninae</taxon>
        <taxon>Portunus</taxon>
    </lineage>
</organism>
<sequence>MPQNTTDSGTSAAVSHARLCASGGMSRNPSNAMDAKGIIIFATQHSQRFRHPALASPSATAPRYECRS</sequence>
<comment type="caution">
    <text evidence="2">The sequence shown here is derived from an EMBL/GenBank/DDBJ whole genome shotgun (WGS) entry which is preliminary data.</text>
</comment>
<proteinExistence type="predicted"/>
<keyword evidence="3" id="KW-1185">Reference proteome</keyword>
<reference evidence="2 3" key="1">
    <citation type="submission" date="2019-05" db="EMBL/GenBank/DDBJ databases">
        <title>Another draft genome of Portunus trituberculatus and its Hox gene families provides insights of decapod evolution.</title>
        <authorList>
            <person name="Jeong J.-H."/>
            <person name="Song I."/>
            <person name="Kim S."/>
            <person name="Choi T."/>
            <person name="Kim D."/>
            <person name="Ryu S."/>
            <person name="Kim W."/>
        </authorList>
    </citation>
    <scope>NUCLEOTIDE SEQUENCE [LARGE SCALE GENOMIC DNA]</scope>
    <source>
        <tissue evidence="2">Muscle</tissue>
    </source>
</reference>
<gene>
    <name evidence="2" type="ORF">E2C01_041125</name>
</gene>